<proteinExistence type="predicted"/>
<dbReference type="Pfam" id="PF24883">
    <property type="entry name" value="NPHP3_N"/>
    <property type="match status" value="1"/>
</dbReference>
<evidence type="ECO:0000259" key="6">
    <source>
        <dbReference type="SMART" id="SM00382"/>
    </source>
</evidence>
<keyword evidence="2" id="KW-0677">Repeat</keyword>
<feature type="compositionally biased region" description="Low complexity" evidence="5">
    <location>
        <begin position="65"/>
        <end position="75"/>
    </location>
</feature>
<sequence length="1404" mass="156300">MTLRSVVETRADLKKGFKDVKMVIAEQLSSDNKETREMIQESLNSKSKDIIDAIKRLGRQIGRDSSSPGNSSSKKGPVDAASRNAERLAEVRQKLMLQGCYDFSSQQAIQQSQRLKTIVRGTFRWIFRDENCKSVMTTSELPAFLWISGDPGMGKTALAAKLIDYAQRKLTKDAGTSLAYFFFGDDHGDCVNDVKSMIGTCVMQVATDDIDYRKAVLQSEIAPEPGTDDQQENGVVRAFGEVFSRIYHRDSKKRLILVLDDVDAMEATDSGEGAERVKQIKEILSNIHDTGARIVVLFTSSPSFLSDSDGDISRRYILLDKPRLEKDMLRIAIDTSKASPRLSRLGDVMIRKIGNAITNKADNLTYIKHMIRRLNDLGREKPIRAELKKLPESSAQVFELMLAHSAKHRDKKSLKTLKILFAWLAFAKSRLTLGMATSLIEVIGSDGQVDIEDELESRSANLLRLLQTSDSSSNSDGEDEDSAPSDSDESHGDPQQTTVVTSPRIDSATSPGLVTATSPGLVDATSPGIAGAISPGMDSPTPPGEKAQEAKEDDDDDEEEETYQATLLAFQDSSLRSFFRETDHDESSESGEYQLRSSPVTANILIVQSIADILRKLGGKTPDFKLSVADLYLTSYAANYWVDHLLSLQAEKLTLAQCREVIKSVYIVLTDIYAIRALERMVGYRVLYKASQTIFAVENEQEIGNVLEQISTLARRAEYTVNDAPPVEMAEWLHEVGRRPWSVFLTIGSNHAKNWAQNALSPESRWPKTSFMLAHAAMIYAKDEFATLPPEVKTYCDAFDMANPTFTKESVDMVSRAFPNSWGGGDEDRLSRRLLSEAIALMSQANGPGIGEFDEGLTRAMAGLDYATDDFERCELLFWVSTALIELAIKIVPDAVGTEDDVANQAKRREMLNKVIATSETAEALLLRMLAGPEISLERQRKLNVASETVSYMVSNRIRAGVMLGEVEDALRLAAQIVQAGNPFEFYWSDTFDLLVETKRWPEVIRLVAFLKPETQEWIVTSSDMDHVLEAASRSGLREELFKVLSQVRKHNSFEPGDGDDWDLSIAELRFHLDVKGDFSTVRNTAQEALQRRENFNKDGMFDELTTIQPFLSRSLIEAFRHETKVEAKRAAFDDLKALLDRLSIEGGAGNYDQAASALRIPLALMARKLESGASYQAWLDESFHTCLGELRDNILWNDIPSLRSLAKVLAAAPGGNMFQRDVRIATACQFYNLTTTTSNSATAEPDEASAPKVVPAGGSEAGNKPDPKKDAMDIAEGGRECDICMQLIEFPKVVSWMCLYCPDVDICQQCWERKFGPEAGKDEKLAANGETDHWKITRMCDKTHPRIRTMSLEEGWVGVKDGVLKIQGEPDVSFSEWLEAVETKWKSAWVGFWSEEMVHLDDK</sequence>
<protein>
    <recommendedName>
        <fullName evidence="6">AAA+ ATPase domain-containing protein</fullName>
    </recommendedName>
</protein>
<evidence type="ECO:0000256" key="1">
    <source>
        <dbReference type="ARBA" id="ARBA00022723"/>
    </source>
</evidence>
<evidence type="ECO:0000256" key="2">
    <source>
        <dbReference type="ARBA" id="ARBA00022737"/>
    </source>
</evidence>
<keyword evidence="3" id="KW-0863">Zinc-finger</keyword>
<dbReference type="SMART" id="SM00382">
    <property type="entry name" value="AAA"/>
    <property type="match status" value="1"/>
</dbReference>
<dbReference type="Proteomes" id="UP001285441">
    <property type="component" value="Unassembled WGS sequence"/>
</dbReference>
<reference evidence="7" key="1">
    <citation type="journal article" date="2023" name="Mol. Phylogenet. Evol.">
        <title>Genome-scale phylogeny and comparative genomics of the fungal order Sordariales.</title>
        <authorList>
            <person name="Hensen N."/>
            <person name="Bonometti L."/>
            <person name="Westerberg I."/>
            <person name="Brannstrom I.O."/>
            <person name="Guillou S."/>
            <person name="Cros-Aarteil S."/>
            <person name="Calhoun S."/>
            <person name="Haridas S."/>
            <person name="Kuo A."/>
            <person name="Mondo S."/>
            <person name="Pangilinan J."/>
            <person name="Riley R."/>
            <person name="LaButti K."/>
            <person name="Andreopoulos B."/>
            <person name="Lipzen A."/>
            <person name="Chen C."/>
            <person name="Yan M."/>
            <person name="Daum C."/>
            <person name="Ng V."/>
            <person name="Clum A."/>
            <person name="Steindorff A."/>
            <person name="Ohm R.A."/>
            <person name="Martin F."/>
            <person name="Silar P."/>
            <person name="Natvig D.O."/>
            <person name="Lalanne C."/>
            <person name="Gautier V."/>
            <person name="Ament-Velasquez S.L."/>
            <person name="Kruys A."/>
            <person name="Hutchinson M.I."/>
            <person name="Powell A.J."/>
            <person name="Barry K."/>
            <person name="Miller A.N."/>
            <person name="Grigoriev I.V."/>
            <person name="Debuchy R."/>
            <person name="Gladieux P."/>
            <person name="Hiltunen Thoren M."/>
            <person name="Johannesson H."/>
        </authorList>
    </citation>
    <scope>NUCLEOTIDE SEQUENCE</scope>
    <source>
        <strain evidence="7">CBS 232.78</strain>
    </source>
</reference>
<dbReference type="Gene3D" id="3.30.60.90">
    <property type="match status" value="1"/>
</dbReference>
<evidence type="ECO:0000256" key="4">
    <source>
        <dbReference type="ARBA" id="ARBA00022833"/>
    </source>
</evidence>
<evidence type="ECO:0000256" key="5">
    <source>
        <dbReference type="SAM" id="MobiDB-lite"/>
    </source>
</evidence>
<feature type="region of interest" description="Disordered" evidence="5">
    <location>
        <begin position="466"/>
        <end position="562"/>
    </location>
</feature>
<dbReference type="InterPro" id="IPR043145">
    <property type="entry name" value="Znf_ZZ_sf"/>
</dbReference>
<dbReference type="EMBL" id="JAULSW010000001">
    <property type="protein sequence ID" value="KAK3394964.1"/>
    <property type="molecule type" value="Genomic_DNA"/>
</dbReference>
<feature type="region of interest" description="Disordered" evidence="5">
    <location>
        <begin position="1240"/>
        <end position="1270"/>
    </location>
</feature>
<name>A0AAE0P7X9_9PEZI</name>
<gene>
    <name evidence="7" type="ORF">B0H63DRAFT_62884</name>
</gene>
<dbReference type="InterPro" id="IPR027417">
    <property type="entry name" value="P-loop_NTPase"/>
</dbReference>
<organism evidence="7 8">
    <name type="scientific">Podospora didyma</name>
    <dbReference type="NCBI Taxonomy" id="330526"/>
    <lineage>
        <taxon>Eukaryota</taxon>
        <taxon>Fungi</taxon>
        <taxon>Dikarya</taxon>
        <taxon>Ascomycota</taxon>
        <taxon>Pezizomycotina</taxon>
        <taxon>Sordariomycetes</taxon>
        <taxon>Sordariomycetidae</taxon>
        <taxon>Sordariales</taxon>
        <taxon>Podosporaceae</taxon>
        <taxon>Podospora</taxon>
    </lineage>
</organism>
<dbReference type="PANTHER" id="PTHR10039:SF17">
    <property type="entry name" value="FUNGAL STAND N-TERMINAL GOODBYE DOMAIN-CONTAINING PROTEIN-RELATED"/>
    <property type="match status" value="1"/>
</dbReference>
<feature type="compositionally biased region" description="Acidic residues" evidence="5">
    <location>
        <begin position="476"/>
        <end position="487"/>
    </location>
</feature>
<feature type="compositionally biased region" description="Acidic residues" evidence="5">
    <location>
        <begin position="551"/>
        <end position="562"/>
    </location>
</feature>
<feature type="region of interest" description="Disordered" evidence="5">
    <location>
        <begin position="61"/>
        <end position="84"/>
    </location>
</feature>
<dbReference type="GO" id="GO:0008270">
    <property type="term" value="F:zinc ion binding"/>
    <property type="evidence" value="ECO:0007669"/>
    <property type="project" value="UniProtKB-KW"/>
</dbReference>
<keyword evidence="4" id="KW-0862">Zinc</keyword>
<evidence type="ECO:0000256" key="3">
    <source>
        <dbReference type="ARBA" id="ARBA00022771"/>
    </source>
</evidence>
<evidence type="ECO:0000313" key="7">
    <source>
        <dbReference type="EMBL" id="KAK3394964.1"/>
    </source>
</evidence>
<dbReference type="SUPFAM" id="SSF57850">
    <property type="entry name" value="RING/U-box"/>
    <property type="match status" value="1"/>
</dbReference>
<keyword evidence="1" id="KW-0479">Metal-binding</keyword>
<dbReference type="PANTHER" id="PTHR10039">
    <property type="entry name" value="AMELOGENIN"/>
    <property type="match status" value="1"/>
</dbReference>
<dbReference type="InterPro" id="IPR056884">
    <property type="entry name" value="NPHP3-like_N"/>
</dbReference>
<keyword evidence="8" id="KW-1185">Reference proteome</keyword>
<feature type="compositionally biased region" description="Polar residues" evidence="5">
    <location>
        <begin position="507"/>
        <end position="518"/>
    </location>
</feature>
<dbReference type="SUPFAM" id="SSF52540">
    <property type="entry name" value="P-loop containing nucleoside triphosphate hydrolases"/>
    <property type="match status" value="1"/>
</dbReference>
<dbReference type="InterPro" id="IPR003593">
    <property type="entry name" value="AAA+_ATPase"/>
</dbReference>
<reference evidence="7" key="2">
    <citation type="submission" date="2023-06" db="EMBL/GenBank/DDBJ databases">
        <authorList>
            <consortium name="Lawrence Berkeley National Laboratory"/>
            <person name="Haridas S."/>
            <person name="Hensen N."/>
            <person name="Bonometti L."/>
            <person name="Westerberg I."/>
            <person name="Brannstrom I.O."/>
            <person name="Guillou S."/>
            <person name="Cros-Aarteil S."/>
            <person name="Calhoun S."/>
            <person name="Kuo A."/>
            <person name="Mondo S."/>
            <person name="Pangilinan J."/>
            <person name="Riley R."/>
            <person name="LaButti K."/>
            <person name="Andreopoulos B."/>
            <person name="Lipzen A."/>
            <person name="Chen C."/>
            <person name="Yanf M."/>
            <person name="Daum C."/>
            <person name="Ng V."/>
            <person name="Clum A."/>
            <person name="Steindorff A."/>
            <person name="Ohm R."/>
            <person name="Martin F."/>
            <person name="Silar P."/>
            <person name="Natvig D."/>
            <person name="Lalanne C."/>
            <person name="Gautier V."/>
            <person name="Ament-velasquez S.L."/>
            <person name="Kruys A."/>
            <person name="Hutchinson M.I."/>
            <person name="Powell A.J."/>
            <person name="Barry K."/>
            <person name="Miller A.N."/>
            <person name="Grigoriev I.V."/>
            <person name="Debuchy R."/>
            <person name="Gladieux P."/>
            <person name="Thoren M.H."/>
            <person name="Johannesson H."/>
        </authorList>
    </citation>
    <scope>NUCLEOTIDE SEQUENCE</scope>
    <source>
        <strain evidence="7">CBS 232.78</strain>
    </source>
</reference>
<comment type="caution">
    <text evidence="7">The sequence shown here is derived from an EMBL/GenBank/DDBJ whole genome shotgun (WGS) entry which is preliminary data.</text>
</comment>
<evidence type="ECO:0000313" key="8">
    <source>
        <dbReference type="Proteomes" id="UP001285441"/>
    </source>
</evidence>
<feature type="domain" description="AAA+ ATPase" evidence="6">
    <location>
        <begin position="141"/>
        <end position="323"/>
    </location>
</feature>
<dbReference type="Gene3D" id="3.40.50.300">
    <property type="entry name" value="P-loop containing nucleotide triphosphate hydrolases"/>
    <property type="match status" value="1"/>
</dbReference>
<accession>A0AAE0P7X9</accession>